<dbReference type="RefSeq" id="WP_358131181.1">
    <property type="nucleotide sequence ID" value="NZ_JBFALK010000003.1"/>
</dbReference>
<gene>
    <name evidence="1" type="ORF">AB0I59_07615</name>
</gene>
<evidence type="ECO:0000313" key="2">
    <source>
        <dbReference type="Proteomes" id="UP001551675"/>
    </source>
</evidence>
<organism evidence="1 2">
    <name type="scientific">Microtetraspora glauca</name>
    <dbReference type="NCBI Taxonomy" id="1996"/>
    <lineage>
        <taxon>Bacteria</taxon>
        <taxon>Bacillati</taxon>
        <taxon>Actinomycetota</taxon>
        <taxon>Actinomycetes</taxon>
        <taxon>Streptosporangiales</taxon>
        <taxon>Streptosporangiaceae</taxon>
        <taxon>Microtetraspora</taxon>
    </lineage>
</organism>
<keyword evidence="2" id="KW-1185">Reference proteome</keyword>
<name>A0ABV3GA23_MICGL</name>
<sequence length="110" mass="12961">MRRRLPHAELLEKRVQLPGGAYPDSYTARPDPTDELLAAMHDELWPREEWTDVEDCPRLDLFPYETYSVARGALRRHRREGGLFRHVFYRVHECPCSAYHVGPWFLGARP</sequence>
<protein>
    <submittedName>
        <fullName evidence="1">Uncharacterized protein</fullName>
    </submittedName>
</protein>
<dbReference type="EMBL" id="JBFALK010000003">
    <property type="protein sequence ID" value="MEV0968485.1"/>
    <property type="molecule type" value="Genomic_DNA"/>
</dbReference>
<reference evidence="1 2" key="1">
    <citation type="submission" date="2024-06" db="EMBL/GenBank/DDBJ databases">
        <title>The Natural Products Discovery Center: Release of the First 8490 Sequenced Strains for Exploring Actinobacteria Biosynthetic Diversity.</title>
        <authorList>
            <person name="Kalkreuter E."/>
            <person name="Kautsar S.A."/>
            <person name="Yang D."/>
            <person name="Bader C.D."/>
            <person name="Teijaro C.N."/>
            <person name="Fluegel L."/>
            <person name="Davis C.M."/>
            <person name="Simpson J.R."/>
            <person name="Lauterbach L."/>
            <person name="Steele A.D."/>
            <person name="Gui C."/>
            <person name="Meng S."/>
            <person name="Li G."/>
            <person name="Viehrig K."/>
            <person name="Ye F."/>
            <person name="Su P."/>
            <person name="Kiefer A.F."/>
            <person name="Nichols A."/>
            <person name="Cepeda A.J."/>
            <person name="Yan W."/>
            <person name="Fan B."/>
            <person name="Jiang Y."/>
            <person name="Adhikari A."/>
            <person name="Zheng C.-J."/>
            <person name="Schuster L."/>
            <person name="Cowan T.M."/>
            <person name="Smanski M.J."/>
            <person name="Chevrette M.G."/>
            <person name="De Carvalho L.P.S."/>
            <person name="Shen B."/>
        </authorList>
    </citation>
    <scope>NUCLEOTIDE SEQUENCE [LARGE SCALE GENOMIC DNA]</scope>
    <source>
        <strain evidence="1 2">NPDC050100</strain>
    </source>
</reference>
<comment type="caution">
    <text evidence="1">The sequence shown here is derived from an EMBL/GenBank/DDBJ whole genome shotgun (WGS) entry which is preliminary data.</text>
</comment>
<dbReference type="Proteomes" id="UP001551675">
    <property type="component" value="Unassembled WGS sequence"/>
</dbReference>
<proteinExistence type="predicted"/>
<accession>A0ABV3GA23</accession>
<evidence type="ECO:0000313" key="1">
    <source>
        <dbReference type="EMBL" id="MEV0968485.1"/>
    </source>
</evidence>